<feature type="compositionally biased region" description="Polar residues" evidence="2">
    <location>
        <begin position="65"/>
        <end position="74"/>
    </location>
</feature>
<evidence type="ECO:0000313" key="4">
    <source>
        <dbReference type="EMBL" id="CAJ0604436.1"/>
    </source>
</evidence>
<dbReference type="InterPro" id="IPR039874">
    <property type="entry name" value="WAPL"/>
</dbReference>
<dbReference type="EMBL" id="CATQJL010000305">
    <property type="protein sequence ID" value="CAJ0604436.1"/>
    <property type="molecule type" value="Genomic_DNA"/>
</dbReference>
<dbReference type="Pfam" id="PF07814">
    <property type="entry name" value="WAPL"/>
    <property type="match status" value="1"/>
</dbReference>
<accession>A0AA36H642</accession>
<evidence type="ECO:0000259" key="3">
    <source>
        <dbReference type="PROSITE" id="PS51271"/>
    </source>
</evidence>
<proteinExistence type="inferred from homology"/>
<evidence type="ECO:0000313" key="5">
    <source>
        <dbReference type="Proteomes" id="UP001176961"/>
    </source>
</evidence>
<dbReference type="InterPro" id="IPR011989">
    <property type="entry name" value="ARM-like"/>
</dbReference>
<reference evidence="4" key="1">
    <citation type="submission" date="2023-07" db="EMBL/GenBank/DDBJ databases">
        <authorList>
            <consortium name="CYATHOMIX"/>
        </authorList>
    </citation>
    <scope>NUCLEOTIDE SEQUENCE</scope>
    <source>
        <strain evidence="4">N/A</strain>
    </source>
</reference>
<evidence type="ECO:0000256" key="1">
    <source>
        <dbReference type="ARBA" id="ARBA00006854"/>
    </source>
</evidence>
<feature type="compositionally biased region" description="Low complexity" evidence="2">
    <location>
        <begin position="196"/>
        <end position="205"/>
    </location>
</feature>
<feature type="compositionally biased region" description="Low complexity" evidence="2">
    <location>
        <begin position="138"/>
        <end position="155"/>
    </location>
</feature>
<feature type="compositionally biased region" description="Polar residues" evidence="2">
    <location>
        <begin position="105"/>
        <end position="120"/>
    </location>
</feature>
<name>A0AA36H642_CYLNA</name>
<organism evidence="4 5">
    <name type="scientific">Cylicocyclus nassatus</name>
    <name type="common">Nematode worm</name>
    <dbReference type="NCBI Taxonomy" id="53992"/>
    <lineage>
        <taxon>Eukaryota</taxon>
        <taxon>Metazoa</taxon>
        <taxon>Ecdysozoa</taxon>
        <taxon>Nematoda</taxon>
        <taxon>Chromadorea</taxon>
        <taxon>Rhabditida</taxon>
        <taxon>Rhabditina</taxon>
        <taxon>Rhabditomorpha</taxon>
        <taxon>Strongyloidea</taxon>
        <taxon>Strongylidae</taxon>
        <taxon>Cylicocyclus</taxon>
    </lineage>
</organism>
<comment type="similarity">
    <text evidence="1">Belongs to the WAPL family.</text>
</comment>
<dbReference type="PANTHER" id="PTHR22100">
    <property type="entry name" value="WINGS APART-LIKE PROTEIN HOMOLOG"/>
    <property type="match status" value="1"/>
</dbReference>
<dbReference type="SUPFAM" id="SSF48371">
    <property type="entry name" value="ARM repeat"/>
    <property type="match status" value="1"/>
</dbReference>
<dbReference type="InterPro" id="IPR022771">
    <property type="entry name" value="WAPL_C"/>
</dbReference>
<dbReference type="Gene3D" id="1.25.10.10">
    <property type="entry name" value="Leucine-rich Repeat Variant"/>
    <property type="match status" value="1"/>
</dbReference>
<feature type="domain" description="WAPL" evidence="3">
    <location>
        <begin position="255"/>
        <end position="769"/>
    </location>
</feature>
<keyword evidence="5" id="KW-1185">Reference proteome</keyword>
<dbReference type="AlphaFoldDB" id="A0AA36H642"/>
<gene>
    <name evidence="4" type="ORF">CYNAS_LOCUS16419</name>
</gene>
<dbReference type="Proteomes" id="UP001176961">
    <property type="component" value="Unassembled WGS sequence"/>
</dbReference>
<dbReference type="InterPro" id="IPR016024">
    <property type="entry name" value="ARM-type_fold"/>
</dbReference>
<feature type="compositionally biased region" description="Low complexity" evidence="2">
    <location>
        <begin position="239"/>
        <end position="250"/>
    </location>
</feature>
<evidence type="ECO:0000256" key="2">
    <source>
        <dbReference type="SAM" id="MobiDB-lite"/>
    </source>
</evidence>
<feature type="compositionally biased region" description="Acidic residues" evidence="2">
    <location>
        <begin position="223"/>
        <end position="238"/>
    </location>
</feature>
<feature type="compositionally biased region" description="Basic and acidic residues" evidence="2">
    <location>
        <begin position="208"/>
        <end position="222"/>
    </location>
</feature>
<dbReference type="InterPro" id="IPR012502">
    <property type="entry name" value="WAPL_dom"/>
</dbReference>
<comment type="caution">
    <text evidence="4">The sequence shown here is derived from an EMBL/GenBank/DDBJ whole genome shotgun (WGS) entry which is preliminary data.</text>
</comment>
<dbReference type="PROSITE" id="PS51271">
    <property type="entry name" value="WAPL"/>
    <property type="match status" value="1"/>
</dbReference>
<feature type="region of interest" description="Disordered" evidence="2">
    <location>
        <begin position="60"/>
        <end position="258"/>
    </location>
</feature>
<protein>
    <recommendedName>
        <fullName evidence="3">WAPL domain-containing protein</fullName>
    </recommendedName>
</protein>
<dbReference type="PANTHER" id="PTHR22100:SF13">
    <property type="entry name" value="WINGS APART-LIKE PROTEIN HOMOLOG"/>
    <property type="match status" value="1"/>
</dbReference>
<sequence length="790" mass="87362">MDYINYCIVLDPYKWLGSQLGSIMSYSKSINSSHRAYGSFGPNSKASALFDAAFSKPLPKKRFQNQRSSNTSGDTAAVDSLPSVSEGEPAHGSPKQVFSPPISLPESTSTDGTTENDNGLSSSSSDEDSQPVPNQERSAVSAASSTSSLNSAMQATGLRSSRSPRPHSGAVRTSSSAFDFDDKDDSPPPSVKRSKMSPPSSSSSKFAVPKERRPVYQHKWTENDEDENENSNEADAEETAAPAAVGPSAATQRLPIYRSNEGARVHKVKEAHQCLESGEHDDFKQDIEYILSTMKGDSSANIKCLSTISLARKCVSPEFRQFIRSEGLVSNVFKGLAEAASDQNFALCASTVIYLMSRDFISIHVDAHSLRLLSQLLRIEKLDQNEEQKKYAAMVWEVFTSYLERMEAVGKKIVFHLTQDQLTPSGLILEALVFILARSTDENLKTELLNLGILQYIVGKIEKIVLRLLHDKLTEAETLQQLVVLERCFRILESCTLFHKKNQAFLISHRGSLLIQMCGKLMSIIHDTISNCAVGSELASSHITCLSLMARVLMNLSHENELCCTKLGQVPGFLPLCLSSYTFLAPKFAPDDKKFDLYVMMTSLCVNLVERCNSNRRKLIDTSVKVYSEENGEVTEHKALDALSILFTIHEAKARNIDEDLDKDLAFEEPVDEENGDTDEEVKDDGRLDRAKLNEMSESEMLQAVQDAMSKASAHMEDSVVASYVALLIGCLLQQNEGHVAAVRSHLKDGSLSSMIDQLQRFLDFMKIASKKSNGCRSIERIIDLLDRLN</sequence>